<organism evidence="2 3">
    <name type="scientific">Bacillus badius</name>
    <dbReference type="NCBI Taxonomy" id="1455"/>
    <lineage>
        <taxon>Bacteria</taxon>
        <taxon>Bacillati</taxon>
        <taxon>Bacillota</taxon>
        <taxon>Bacilli</taxon>
        <taxon>Bacillales</taxon>
        <taxon>Bacillaceae</taxon>
        <taxon>Pseudobacillus</taxon>
    </lineage>
</organism>
<gene>
    <name evidence="2" type="ORF">SD77_2706</name>
</gene>
<name>A0ABR5APV8_BACBA</name>
<comment type="caution">
    <text evidence="2">The sequence shown here is derived from an EMBL/GenBank/DDBJ whole genome shotgun (WGS) entry which is preliminary data.</text>
</comment>
<feature type="transmembrane region" description="Helical" evidence="1">
    <location>
        <begin position="7"/>
        <end position="28"/>
    </location>
</feature>
<dbReference type="RefSeq" id="WP_041101356.1">
    <property type="nucleotide sequence ID" value="NZ_JARTHD010000023.1"/>
</dbReference>
<keyword evidence="1" id="KW-1133">Transmembrane helix</keyword>
<proteinExistence type="predicted"/>
<evidence type="ECO:0000256" key="1">
    <source>
        <dbReference type="SAM" id="Phobius"/>
    </source>
</evidence>
<evidence type="ECO:0000313" key="3">
    <source>
        <dbReference type="Proteomes" id="UP000031982"/>
    </source>
</evidence>
<keyword evidence="1" id="KW-0812">Transmembrane</keyword>
<dbReference type="EMBL" id="JXLP01000021">
    <property type="protein sequence ID" value="KIL75866.1"/>
    <property type="molecule type" value="Genomic_DNA"/>
</dbReference>
<reference evidence="2 3" key="1">
    <citation type="submission" date="2015-01" db="EMBL/GenBank/DDBJ databases">
        <title>Genome Assembly of Bacillus badius MTCC 1458.</title>
        <authorList>
            <person name="Verma A."/>
            <person name="Khatri I."/>
            <person name="Mual P."/>
            <person name="Subramanian S."/>
            <person name="Krishnamurthi S."/>
        </authorList>
    </citation>
    <scope>NUCLEOTIDE SEQUENCE [LARGE SCALE GENOMIC DNA]</scope>
    <source>
        <strain evidence="2 3">MTCC 1458</strain>
    </source>
</reference>
<sequence>MNKWMKGILGAVAIVFLGMIVLYVSFVISMRPDKEKEEEVRSQAAHYLKANFPDHFQVYDTLYDNMGNFEFDYAAKVRDEANGIEFLVYYDSEAEQMTDTYIAKSWTQELERNILPYVKKTFGERARAAVFFDDQIGKTLKLSPDHPGSYKDYQASPMVRLTLPRKKKDGDERLVEEFISFLKTEAAVKQGTVAVEYIAENGEILGEEWSKEW</sequence>
<accession>A0ABR5APV8</accession>
<evidence type="ECO:0000313" key="2">
    <source>
        <dbReference type="EMBL" id="KIL75866.1"/>
    </source>
</evidence>
<protein>
    <submittedName>
        <fullName evidence="2">Uncharacterized protein</fullName>
    </submittedName>
</protein>
<dbReference type="Proteomes" id="UP000031982">
    <property type="component" value="Unassembled WGS sequence"/>
</dbReference>
<keyword evidence="1" id="KW-0472">Membrane</keyword>
<keyword evidence="3" id="KW-1185">Reference proteome</keyword>